<accession>A0A8E6EUI4</accession>
<protein>
    <submittedName>
        <fullName evidence="1">Uncharacterized protein</fullName>
    </submittedName>
</protein>
<proteinExistence type="predicted"/>
<organism evidence="1 2">
    <name type="scientific">Telmatocola sphagniphila</name>
    <dbReference type="NCBI Taxonomy" id="1123043"/>
    <lineage>
        <taxon>Bacteria</taxon>
        <taxon>Pseudomonadati</taxon>
        <taxon>Planctomycetota</taxon>
        <taxon>Planctomycetia</taxon>
        <taxon>Gemmatales</taxon>
        <taxon>Gemmataceae</taxon>
    </lineage>
</organism>
<reference evidence="1" key="1">
    <citation type="submission" date="2021-05" db="EMBL/GenBank/DDBJ databases">
        <title>Complete genome sequence of the cellulolytic planctomycete Telmatocola sphagniphila SP2T and characterization of the first cellulase from planctomycetes.</title>
        <authorList>
            <person name="Rakitin A.L."/>
            <person name="Beletsky A.V."/>
            <person name="Naumoff D.G."/>
            <person name="Kulichevskaya I.S."/>
            <person name="Mardanov A.V."/>
            <person name="Ravin N.V."/>
            <person name="Dedysh S.N."/>
        </authorList>
    </citation>
    <scope>NUCLEOTIDE SEQUENCE</scope>
    <source>
        <strain evidence="1">SP2T</strain>
    </source>
</reference>
<evidence type="ECO:0000313" key="1">
    <source>
        <dbReference type="EMBL" id="QVL31450.1"/>
    </source>
</evidence>
<dbReference type="RefSeq" id="WP_213495331.1">
    <property type="nucleotide sequence ID" value="NZ_CP074694.1"/>
</dbReference>
<evidence type="ECO:0000313" key="2">
    <source>
        <dbReference type="Proteomes" id="UP000676194"/>
    </source>
</evidence>
<dbReference type="EMBL" id="CP074694">
    <property type="protein sequence ID" value="QVL31450.1"/>
    <property type="molecule type" value="Genomic_DNA"/>
</dbReference>
<dbReference type="KEGG" id="tsph:KIH39_21775"/>
<dbReference type="Proteomes" id="UP000676194">
    <property type="component" value="Chromosome"/>
</dbReference>
<keyword evidence="2" id="KW-1185">Reference proteome</keyword>
<dbReference type="AlphaFoldDB" id="A0A8E6EUI4"/>
<sequence length="105" mass="11668">MSEEEVPEGVALLPLIPEELGISPMFLAMLHGYVLLEGSAEDIINDVAATESLEYMATYLQRLKGPDLVRAKEDVITLVGFAKQEKWPSEVVEFLEDFLETNGVK</sequence>
<name>A0A8E6EUI4_9BACT</name>
<gene>
    <name evidence="1" type="ORF">KIH39_21775</name>
</gene>